<reference evidence="2 3" key="1">
    <citation type="journal article" date="2019" name="Int. J. Syst. Evol. Microbiol.">
        <title>The Global Catalogue of Microorganisms (GCM) 10K type strain sequencing project: providing services to taxonomists for standard genome sequencing and annotation.</title>
        <authorList>
            <consortium name="The Broad Institute Genomics Platform"/>
            <consortium name="The Broad Institute Genome Sequencing Center for Infectious Disease"/>
            <person name="Wu L."/>
            <person name="Ma J."/>
        </authorList>
    </citation>
    <scope>NUCLEOTIDE SEQUENCE [LARGE SCALE GENOMIC DNA]</scope>
    <source>
        <strain evidence="2 3">JCM 14331</strain>
    </source>
</reference>
<keyword evidence="3" id="KW-1185">Reference proteome</keyword>
<evidence type="ECO:0000313" key="3">
    <source>
        <dbReference type="Proteomes" id="UP001501169"/>
    </source>
</evidence>
<evidence type="ECO:0000256" key="1">
    <source>
        <dbReference type="SAM" id="SignalP"/>
    </source>
</evidence>
<dbReference type="EMBL" id="BAAAEO010000005">
    <property type="protein sequence ID" value="GAA0561573.1"/>
    <property type="molecule type" value="Genomic_DNA"/>
</dbReference>
<gene>
    <name evidence="2" type="ORF">GCM10009098_32080</name>
</gene>
<feature type="signal peptide" evidence="1">
    <location>
        <begin position="1"/>
        <end position="17"/>
    </location>
</feature>
<dbReference type="Proteomes" id="UP001501169">
    <property type="component" value="Unassembled WGS sequence"/>
</dbReference>
<proteinExistence type="predicted"/>
<dbReference type="RefSeq" id="WP_226767898.1">
    <property type="nucleotide sequence ID" value="NZ_BAAAEO010000005.1"/>
</dbReference>
<keyword evidence="1" id="KW-0732">Signal</keyword>
<protein>
    <submittedName>
        <fullName evidence="2">Uncharacterized protein</fullName>
    </submittedName>
</protein>
<evidence type="ECO:0000313" key="2">
    <source>
        <dbReference type="EMBL" id="GAA0561573.1"/>
    </source>
</evidence>
<name>A0ABN1E9S2_9GAMM</name>
<organism evidence="2 3">
    <name type="scientific">Rheinheimera aquimaris</name>
    <dbReference type="NCBI Taxonomy" id="412437"/>
    <lineage>
        <taxon>Bacteria</taxon>
        <taxon>Pseudomonadati</taxon>
        <taxon>Pseudomonadota</taxon>
        <taxon>Gammaproteobacteria</taxon>
        <taxon>Chromatiales</taxon>
        <taxon>Chromatiaceae</taxon>
        <taxon>Rheinheimera</taxon>
    </lineage>
</organism>
<sequence length="105" mass="11488">MRLILLTALMPFMLAAAENQATHCQLGDAVRVIEVVYPEGTELPCEVHYGKDGQSSVLWRASSEAGYCEQKAAEFAEKQRGWGWQCVAVAPSNSDTADNSDQPEL</sequence>
<comment type="caution">
    <text evidence="2">The sequence shown here is derived from an EMBL/GenBank/DDBJ whole genome shotgun (WGS) entry which is preliminary data.</text>
</comment>
<accession>A0ABN1E9S2</accession>
<feature type="chain" id="PRO_5046451035" evidence="1">
    <location>
        <begin position="18"/>
        <end position="105"/>
    </location>
</feature>